<reference evidence="1 2" key="2">
    <citation type="journal article" date="2017" name="Antonie Van Leeuwenhoek">
        <title>Rhizobium rhizosphaerae sp. nov., a novel species isolated from rice rhizosphere.</title>
        <authorList>
            <person name="Zhao J.J."/>
            <person name="Zhang J."/>
            <person name="Zhang R.J."/>
            <person name="Zhang C.W."/>
            <person name="Yin H.Q."/>
            <person name="Zhang X.X."/>
        </authorList>
    </citation>
    <scope>NUCLEOTIDE SEQUENCE [LARGE SCALE GENOMIC DNA]</scope>
    <source>
        <strain evidence="1 2">ACAM 611</strain>
    </source>
</reference>
<sequence>MVGVCAVALVIGYFSIKSEESASLSEIDNARLVEFDERLLSCNDVETAAPSLAHDTCLSAAKDGKVMAIKRIIWAYSRQSDYQDLGKVFEWLRALPYKDSATQLLMFSLVHLNTDSDTLRKDSEIGITSLVAKNYAPANVVLASIYALNENITAPTSNTIWMLNRANKKDPRIIDASTLALIHANGFVGEVNIAAATSLLKDAAESDFPMTTNNIAWFLATLDNNPFTQSEYALSLAQRVVEDPAHGQNPIYVDTLAATFAANNMFDKAVETQKRALKLVATSEFTQTAMAQVQQEYKQRLTLYLQKEALIEEVLSVDKITFFRNIRNRVLDYVLRDFFIPIESPAFFVNDLAENAKNQQIQVQ</sequence>
<evidence type="ECO:0000313" key="2">
    <source>
        <dbReference type="Proteomes" id="UP000053586"/>
    </source>
</evidence>
<evidence type="ECO:0000313" key="1">
    <source>
        <dbReference type="EMBL" id="GAB55154.1"/>
    </source>
</evidence>
<dbReference type="STRING" id="56804.BAE46_01680"/>
<dbReference type="InterPro" id="IPR011990">
    <property type="entry name" value="TPR-like_helical_dom_sf"/>
</dbReference>
<dbReference type="Gene3D" id="1.25.40.10">
    <property type="entry name" value="Tetratricopeptide repeat domain"/>
    <property type="match status" value="1"/>
</dbReference>
<name>H5TA27_9ALTE</name>
<dbReference type="EMBL" id="BAET01000008">
    <property type="protein sequence ID" value="GAB55154.1"/>
    <property type="molecule type" value="Genomic_DNA"/>
</dbReference>
<keyword evidence="2" id="KW-1185">Reference proteome</keyword>
<reference evidence="1 2" key="1">
    <citation type="journal article" date="2012" name="J. Bacteriol.">
        <title>Genome sequence of proteorhodopsin-containing sea ice bacterium Glaciecola punicea ACAM 611T.</title>
        <authorList>
            <person name="Qin Q.-L."/>
            <person name="Xie B.-B."/>
            <person name="Shu Y.-L."/>
            <person name="Rong J.-C."/>
            <person name="Zhao D.-L."/>
            <person name="Zhang X.-Y."/>
            <person name="Chen X.-L."/>
            <person name="Zhou B.-C."/>
            <person name="Zhanga Y.-Z."/>
        </authorList>
    </citation>
    <scope>NUCLEOTIDE SEQUENCE [LARGE SCALE GENOMIC DNA]</scope>
    <source>
        <strain evidence="1 2">ACAM 611</strain>
    </source>
</reference>
<organism evidence="1 2">
    <name type="scientific">Glaciecola punicea ACAM 611</name>
    <dbReference type="NCBI Taxonomy" id="1121923"/>
    <lineage>
        <taxon>Bacteria</taxon>
        <taxon>Pseudomonadati</taxon>
        <taxon>Pseudomonadota</taxon>
        <taxon>Gammaproteobacteria</taxon>
        <taxon>Alteromonadales</taxon>
        <taxon>Alteromonadaceae</taxon>
        <taxon>Glaciecola</taxon>
    </lineage>
</organism>
<dbReference type="Proteomes" id="UP000053586">
    <property type="component" value="Unassembled WGS sequence"/>
</dbReference>
<dbReference type="AlphaFoldDB" id="H5TA27"/>
<gene>
    <name evidence="1" type="ORF">GPUN_1023</name>
</gene>
<accession>H5TA27</accession>
<dbReference type="eggNOG" id="COG0790">
    <property type="taxonomic scope" value="Bacteria"/>
</dbReference>
<protein>
    <submittedName>
        <fullName evidence="1">Uncharacterized protein</fullName>
    </submittedName>
</protein>
<comment type="caution">
    <text evidence="1">The sequence shown here is derived from an EMBL/GenBank/DDBJ whole genome shotgun (WGS) entry which is preliminary data.</text>
</comment>
<proteinExistence type="predicted"/>